<dbReference type="PANTHER" id="PTHR10977:SF3">
    <property type="entry name" value="DIPHOSPHOMEVALONATE DECARBOXYLASE"/>
    <property type="match status" value="1"/>
</dbReference>
<keyword evidence="3" id="KW-1185">Reference proteome</keyword>
<dbReference type="Gramene" id="OB11G18590.1">
    <property type="protein sequence ID" value="OB11G18590.1"/>
    <property type="gene ID" value="OB11G18590"/>
</dbReference>
<evidence type="ECO:0000259" key="1">
    <source>
        <dbReference type="Pfam" id="PF22700"/>
    </source>
</evidence>
<dbReference type="GO" id="GO:0005829">
    <property type="term" value="C:cytosol"/>
    <property type="evidence" value="ECO:0007669"/>
    <property type="project" value="TreeGrafter"/>
</dbReference>
<evidence type="ECO:0000313" key="3">
    <source>
        <dbReference type="Proteomes" id="UP000006038"/>
    </source>
</evidence>
<name>J3N7S3_ORYBR</name>
<dbReference type="PANTHER" id="PTHR10977">
    <property type="entry name" value="DIPHOSPHOMEVALONATE DECARBOXYLASE"/>
    <property type="match status" value="1"/>
</dbReference>
<proteinExistence type="predicted"/>
<dbReference type="EnsemblPlants" id="OB11G18590.1">
    <property type="protein sequence ID" value="OB11G18590.1"/>
    <property type="gene ID" value="OB11G18590"/>
</dbReference>
<dbReference type="eggNOG" id="KOG2833">
    <property type="taxonomic scope" value="Eukaryota"/>
</dbReference>
<dbReference type="STRING" id="4533.J3N7S3"/>
<feature type="domain" description="Diphosphomevalonate decarboxylase-like N-terminal" evidence="1">
    <location>
        <begin position="165"/>
        <end position="201"/>
    </location>
</feature>
<dbReference type="Gene3D" id="3.30.230.10">
    <property type="match status" value="1"/>
</dbReference>
<dbReference type="GO" id="GO:0019287">
    <property type="term" value="P:isopentenyl diphosphate biosynthetic process, mevalonate pathway"/>
    <property type="evidence" value="ECO:0007669"/>
    <property type="project" value="TreeGrafter"/>
</dbReference>
<organism evidence="2">
    <name type="scientific">Oryza brachyantha</name>
    <name type="common">malo sina</name>
    <dbReference type="NCBI Taxonomy" id="4533"/>
    <lineage>
        <taxon>Eukaryota</taxon>
        <taxon>Viridiplantae</taxon>
        <taxon>Streptophyta</taxon>
        <taxon>Embryophyta</taxon>
        <taxon>Tracheophyta</taxon>
        <taxon>Spermatophyta</taxon>
        <taxon>Magnoliopsida</taxon>
        <taxon>Liliopsida</taxon>
        <taxon>Poales</taxon>
        <taxon>Poaceae</taxon>
        <taxon>BOP clade</taxon>
        <taxon>Oryzoideae</taxon>
        <taxon>Oryzeae</taxon>
        <taxon>Oryzinae</taxon>
        <taxon>Oryza</taxon>
    </lineage>
</organism>
<dbReference type="InterPro" id="IPR014721">
    <property type="entry name" value="Ribsml_uS5_D2-typ_fold_subgr"/>
</dbReference>
<dbReference type="GO" id="GO:0004163">
    <property type="term" value="F:diphosphomevalonate decarboxylase activity"/>
    <property type="evidence" value="ECO:0007669"/>
    <property type="project" value="TreeGrafter"/>
</dbReference>
<evidence type="ECO:0000313" key="2">
    <source>
        <dbReference type="EnsemblPlants" id="OB11G18590.1"/>
    </source>
</evidence>
<protein>
    <recommendedName>
        <fullName evidence="1">Diphosphomevalonate decarboxylase-like N-terminal domain-containing protein</fullName>
    </recommendedName>
</protein>
<dbReference type="Proteomes" id="UP000006038">
    <property type="component" value="Chromosome 11"/>
</dbReference>
<reference evidence="2" key="1">
    <citation type="journal article" date="2013" name="Nat. Commun.">
        <title>Whole-genome sequencing of Oryza brachyantha reveals mechanisms underlying Oryza genome evolution.</title>
        <authorList>
            <person name="Chen J."/>
            <person name="Huang Q."/>
            <person name="Gao D."/>
            <person name="Wang J."/>
            <person name="Lang Y."/>
            <person name="Liu T."/>
            <person name="Li B."/>
            <person name="Bai Z."/>
            <person name="Luis Goicoechea J."/>
            <person name="Liang C."/>
            <person name="Chen C."/>
            <person name="Zhang W."/>
            <person name="Sun S."/>
            <person name="Liao Y."/>
            <person name="Zhang X."/>
            <person name="Yang L."/>
            <person name="Song C."/>
            <person name="Wang M."/>
            <person name="Shi J."/>
            <person name="Liu G."/>
            <person name="Liu J."/>
            <person name="Zhou H."/>
            <person name="Zhou W."/>
            <person name="Yu Q."/>
            <person name="An N."/>
            <person name="Chen Y."/>
            <person name="Cai Q."/>
            <person name="Wang B."/>
            <person name="Liu B."/>
            <person name="Min J."/>
            <person name="Huang Y."/>
            <person name="Wu H."/>
            <person name="Li Z."/>
            <person name="Zhang Y."/>
            <person name="Yin Y."/>
            <person name="Song W."/>
            <person name="Jiang J."/>
            <person name="Jackson S.A."/>
            <person name="Wing R.A."/>
            <person name="Wang J."/>
            <person name="Chen M."/>
        </authorList>
    </citation>
    <scope>NUCLEOTIDE SEQUENCE [LARGE SCALE GENOMIC DNA]</scope>
    <source>
        <strain evidence="2">cv. IRGC 101232</strain>
    </source>
</reference>
<dbReference type="HOGENOM" id="CLU_1191477_0_0_1"/>
<dbReference type="InterPro" id="IPR053859">
    <property type="entry name" value="MVD-like_N"/>
</dbReference>
<accession>J3N7S3</accession>
<reference evidence="2" key="2">
    <citation type="submission" date="2013-04" db="UniProtKB">
        <authorList>
            <consortium name="EnsemblPlants"/>
        </authorList>
    </citation>
    <scope>IDENTIFICATION</scope>
</reference>
<dbReference type="Pfam" id="PF22700">
    <property type="entry name" value="MVD-like_N"/>
    <property type="match status" value="1"/>
</dbReference>
<dbReference type="AlphaFoldDB" id="J3N7S3"/>
<sequence>MGIYSTCTEIYLNQTWIRSSSKYGFFLSVILEVMDTYQQEIDIWCWLNPSTGPIYSSQGFCSVWPGFCYYPLPSCEPNLKHITGVWKLAHVVHDNKSTNYNRLVSVRVLVNNLVLRELAYFDVHNFVPMLLEDIKWLLGCHLLSCISRFLPWLWRGVLMATGCSPTIIAFIKYWGKRDEALILSINDSISVTLDPDHLSATMSGPQLRALNSLLQNLEASSGYSKSSEKLKSR</sequence>